<comment type="caution">
    <text evidence="2">The sequence shown here is derived from an EMBL/GenBank/DDBJ whole genome shotgun (WGS) entry which is preliminary data.</text>
</comment>
<evidence type="ECO:0000256" key="1">
    <source>
        <dbReference type="SAM" id="MobiDB-lite"/>
    </source>
</evidence>
<name>A0AA38PPH4_9AGAR</name>
<evidence type="ECO:0000313" key="3">
    <source>
        <dbReference type="Proteomes" id="UP001163850"/>
    </source>
</evidence>
<accession>A0AA38PPH4</accession>
<dbReference type="EMBL" id="MU802379">
    <property type="protein sequence ID" value="KAJ3979339.1"/>
    <property type="molecule type" value="Genomic_DNA"/>
</dbReference>
<sequence length="226" mass="24800">MSDTPTQSSTPTAPNTTQWSNHGHSSEGEPDAASIASITHSDLNIIKTTLWNFDQFTQKTEKNFTEISNNFKDLDLDSLLTSTFTDLRNDIAKILPPAPSAPAPTPSATVPTTQHPAQAPVIGGKTPNFNPPKTFKGKSTNVDTFVDAVSDAKLENLTQNGSAAAYASRYHELLVHVDWSEQSKINNFYSNLKTATKDMISITKREDRPNRFDDYVGDGKKSGKIW</sequence>
<proteinExistence type="predicted"/>
<dbReference type="Proteomes" id="UP001163850">
    <property type="component" value="Unassembled WGS sequence"/>
</dbReference>
<feature type="region of interest" description="Disordered" evidence="1">
    <location>
        <begin position="1"/>
        <end position="32"/>
    </location>
</feature>
<reference evidence="2" key="1">
    <citation type="submission" date="2022-08" db="EMBL/GenBank/DDBJ databases">
        <authorList>
            <consortium name="DOE Joint Genome Institute"/>
            <person name="Min B."/>
            <person name="Riley R."/>
            <person name="Sierra-Patev S."/>
            <person name="Naranjo-Ortiz M."/>
            <person name="Looney B."/>
            <person name="Konkel Z."/>
            <person name="Slot J.C."/>
            <person name="Sakamoto Y."/>
            <person name="Steenwyk J.L."/>
            <person name="Rokas A."/>
            <person name="Carro J."/>
            <person name="Camarero S."/>
            <person name="Ferreira P."/>
            <person name="Molpeceres G."/>
            <person name="Ruiz-Duenas F.J."/>
            <person name="Serrano A."/>
            <person name="Henrissat B."/>
            <person name="Drula E."/>
            <person name="Hughes K.W."/>
            <person name="Mata J.L."/>
            <person name="Ishikawa N.K."/>
            <person name="Vargas-Isla R."/>
            <person name="Ushijima S."/>
            <person name="Smith C.A."/>
            <person name="Ahrendt S."/>
            <person name="Andreopoulos W."/>
            <person name="He G."/>
            <person name="Labutti K."/>
            <person name="Lipzen A."/>
            <person name="Ng V."/>
            <person name="Sandor L."/>
            <person name="Barry K."/>
            <person name="Martinez A.T."/>
            <person name="Xiao Y."/>
            <person name="Gibbons J.G."/>
            <person name="Terashima K."/>
            <person name="Hibbett D.S."/>
            <person name="Grigoriev I.V."/>
        </authorList>
    </citation>
    <scope>NUCLEOTIDE SEQUENCE</scope>
    <source>
        <strain evidence="2">TFB7829</strain>
    </source>
</reference>
<feature type="compositionally biased region" description="Polar residues" evidence="1">
    <location>
        <begin position="1"/>
        <end position="23"/>
    </location>
</feature>
<protein>
    <submittedName>
        <fullName evidence="2">Uncharacterized protein</fullName>
    </submittedName>
</protein>
<gene>
    <name evidence="2" type="ORF">F5890DRAFT_1478617</name>
</gene>
<organism evidence="2 3">
    <name type="scientific">Lentinula detonsa</name>
    <dbReference type="NCBI Taxonomy" id="2804962"/>
    <lineage>
        <taxon>Eukaryota</taxon>
        <taxon>Fungi</taxon>
        <taxon>Dikarya</taxon>
        <taxon>Basidiomycota</taxon>
        <taxon>Agaricomycotina</taxon>
        <taxon>Agaricomycetes</taxon>
        <taxon>Agaricomycetidae</taxon>
        <taxon>Agaricales</taxon>
        <taxon>Marasmiineae</taxon>
        <taxon>Omphalotaceae</taxon>
        <taxon>Lentinula</taxon>
    </lineage>
</organism>
<dbReference type="AlphaFoldDB" id="A0AA38PPH4"/>
<evidence type="ECO:0000313" key="2">
    <source>
        <dbReference type="EMBL" id="KAJ3979339.1"/>
    </source>
</evidence>